<sequence>MASPSHIEELKRELIDYPEKCEYKLNKDDKKQLRKLLFKTISCGGIYLNWLFPHLAQDCEKLEDILDNEAQWLFEGYDVILARRENFQTSGTHAVYHVNLPCARIFRRGEPIYKCLTCGFDETCALCSHCFQAEQHQGHIVHINICQRENGGVCDCGDPEAWVGHFACKYALNDHANDEENADDIPADLKESFRLTMSVLLDYIIDVMSQSDPQLHPLEKTASEKLNKSIHNTLDPQRYSYDGMASRDRGKPSETFALMVYNDQIRHFRDAVQRIHLASRKVPEFATMVAEKIQTHGRATVVRSKDLGVLTERQRTLSLTGLTSCIRNARDEVREDICETIILWLSILTQRDCFRSSQSLKNILCLCFCDKWNPGFLDQLAHTERDSQKNEISSALHIPNVDCLGQGSNEASHWFFKPTLWDLDVQLCEECDYNLTHDDFISTGFRGSRFQYFIYFDIRFWKSIRSELHDLYLTSLVTNLKYKKLFACQYVDIYPIVAELFLTVDGEPELNIMSKLSSQLFTCPSHSTAIIHHGDVSRIFLTIFNFLRSGHVGADSITLENANKLSIKSLKNRRWGQIFFDIGYILSRGKDRELILTSNIIPMACDILGLFQGRPVLRRETEHHVEYESSDYTAFFHAILVVYQFAEYISLSITNLESNQRRLISLNAIDYVIRYLLHLECKADRGTHMEYNEADYGSNFEGFGRENGKSSEVAKMSFLHPLHSFLSWLIEFSNFSFGDQFLSLIHSTINEVLLSSPELGDFEACVQVIFKYPVQTVVLASQIKSGFWVRNGFSVRSQLQLYKSTSLREQGYLRDLFLIQVFTVCSTPDTVMAVFLKKWLLLEWALDDCVSCSVYEPSILPYILEECLSFFLHILTEDVFLRGLTTESTKYLQIKNEVIHNLCFGPMTYSALCAQIPEHVFMEKKFDTALDELTLFKTPNSPKDTGTYSLKEKYFDEVDPYYFNYTINKKDDAIKLLKDRIHKTAGIPYGDIAISPRSKDVKSYGIYKYLGNFTTSQIFMRLLVKITNHIRFEGPGKLDGLLDTVLHLIHVCSLENLVDFSRYGSVFQSCFETKFDQETSLGSILYVMLLNVEFKTHHAKLRAIFDSFRVIHTNLVDVMQCHIKNFDAEHFDEVMNASWNENKDERKKRIAKGRQEKLIAKFKKQQTLFSKLNNVISDCSDIEMTEEEEGWKFPEPHCILCQDTAESAGPFGIITHISKTAEFRQVPFDNPYWFLKAFSDPVKRKSRGSWKLEEIHSQKWLSYMENITKENVIGPGFTDQKCVHSNLVSLTCGHGMHFQCYTQYLSSSKSRLNQITRNNPDNVEHREFLCPLCKAISNMFIPILWSSNNRSLSNFVESVPHLQNPFDSVLEQSMRDTSWLLKFSQQTTEDLVKFSLLTNSAKEMIGISAASSATQNQQQFKMLLTNMWHNLSLLSFPQILRADSPKVLVNSIKSCEISLRATEVNPRMVNHQLSNNNLVNLRALNEFRITSLLSKFSNCFHPQEKGQFDAQLKYIATLQSLTAGFFNTTIIDSDFFEILVSLFPVPSASITFNDVLRSCFLGTIIQNLHIIVRQVINHAFYSNEFFDLLDIPYSEGISESDACVALQAFEALRIALRLTSRNVSIVNHPHFGRVIYSMLLKSVTPFLRRSAIYTYVCCENVDDASKKLDRDNVFEADEICSFLHIPDLADLLRLMLNTGEESSWEAGIFSSFKGYLMSYHEKALSGELTSPRMMEYPGDIRLVDLPERLDKFFTEYYYLDKYRHPHLRIDNPAICLLCAEVVDAQKRAFGSPFGQCSTHLLKECISNVGMFLLPKDKCLVLLHKNGGTFHDMPYFDLHGEPPSENKKGRTLHLLKLVYDDFIKTSWLQHSVPNLIVRKLDSVIDAGGWDTL</sequence>
<evidence type="ECO:0000256" key="5">
    <source>
        <dbReference type="ARBA" id="ARBA00022771"/>
    </source>
</evidence>
<evidence type="ECO:0000259" key="11">
    <source>
        <dbReference type="PROSITE" id="PS51157"/>
    </source>
</evidence>
<dbReference type="InterPro" id="IPR042065">
    <property type="entry name" value="E3_ELL-like"/>
</dbReference>
<dbReference type="Proteomes" id="UP000292447">
    <property type="component" value="Chromosome V"/>
</dbReference>
<keyword evidence="6 10" id="KW-0833">Ubl conjugation pathway</keyword>
<dbReference type="Gene3D" id="1.10.10.2670">
    <property type="entry name" value="E3 ubiquitin-protein ligase"/>
    <property type="match status" value="1"/>
</dbReference>
<dbReference type="EMBL" id="CP034460">
    <property type="protein sequence ID" value="QBM90207.1"/>
    <property type="molecule type" value="Genomic_DNA"/>
</dbReference>
<dbReference type="GO" id="GO:0005737">
    <property type="term" value="C:cytoplasm"/>
    <property type="evidence" value="ECO:0007669"/>
    <property type="project" value="TreeGrafter"/>
</dbReference>
<dbReference type="GO" id="GO:0071596">
    <property type="term" value="P:ubiquitin-dependent protein catabolic process via the N-end rule pathway"/>
    <property type="evidence" value="ECO:0007669"/>
    <property type="project" value="UniProtKB-UniRule"/>
</dbReference>
<evidence type="ECO:0000256" key="10">
    <source>
        <dbReference type="RuleBase" id="RU366018"/>
    </source>
</evidence>
<accession>A0A4P6XRM6</accession>
<dbReference type="EC" id="2.3.2.27" evidence="10"/>
<gene>
    <name evidence="12" type="primary">MPUL0E04490</name>
    <name evidence="12" type="ORF">METSCH_E04490</name>
</gene>
<dbReference type="GO" id="GO:0000151">
    <property type="term" value="C:ubiquitin ligase complex"/>
    <property type="evidence" value="ECO:0007669"/>
    <property type="project" value="TreeGrafter"/>
</dbReference>
<evidence type="ECO:0000256" key="4">
    <source>
        <dbReference type="ARBA" id="ARBA00022723"/>
    </source>
</evidence>
<keyword evidence="13" id="KW-1185">Reference proteome</keyword>
<dbReference type="Pfam" id="PF22960">
    <property type="entry name" value="WHD_UBR1"/>
    <property type="match status" value="1"/>
</dbReference>
<dbReference type="InterPro" id="IPR036390">
    <property type="entry name" value="WH_DNA-bd_sf"/>
</dbReference>
<keyword evidence="7 10" id="KW-0862">Zinc</keyword>
<dbReference type="STRING" id="2163413.A0A4P6XRM6"/>
<feature type="domain" description="UBR-type" evidence="11">
    <location>
        <begin position="100"/>
        <end position="173"/>
    </location>
</feature>
<dbReference type="CDD" id="cd19672">
    <property type="entry name" value="UBR-box_UBR1_like"/>
    <property type="match status" value="1"/>
</dbReference>
<proteinExistence type="inferred from homology"/>
<keyword evidence="3 10" id="KW-0808">Transferase</keyword>
<evidence type="ECO:0000256" key="1">
    <source>
        <dbReference type="ARBA" id="ARBA00000900"/>
    </source>
</evidence>
<dbReference type="Pfam" id="PF02207">
    <property type="entry name" value="zf-UBR"/>
    <property type="match status" value="1"/>
</dbReference>
<name>A0A4P6XRM6_9ASCO</name>
<reference evidence="13" key="1">
    <citation type="submission" date="2019-03" db="EMBL/GenBank/DDBJ databases">
        <title>Snf2 controls pulcherriminic acid biosynthesis and connects pigmentation and antifungal activity of the yeast Metschnikowia pulcherrima.</title>
        <authorList>
            <person name="Gore-Lloyd D."/>
            <person name="Sumann I."/>
            <person name="Brachmann A.O."/>
            <person name="Schneeberger K."/>
            <person name="Ortiz-Merino R.A."/>
            <person name="Moreno-Beltran M."/>
            <person name="Schlaefli M."/>
            <person name="Kirner P."/>
            <person name="Santos Kron A."/>
            <person name="Wolfe K.H."/>
            <person name="Piel J."/>
            <person name="Ahrens C.H."/>
            <person name="Henk D."/>
            <person name="Freimoser F.M."/>
        </authorList>
    </citation>
    <scope>NUCLEOTIDE SEQUENCE [LARGE SCALE GENOMIC DNA]</scope>
    <source>
        <strain evidence="13">APC 1.2</strain>
    </source>
</reference>
<dbReference type="GO" id="GO:0016567">
    <property type="term" value="P:protein ubiquitination"/>
    <property type="evidence" value="ECO:0007669"/>
    <property type="project" value="UniProtKB-UniRule"/>
</dbReference>
<dbReference type="SMART" id="SM00396">
    <property type="entry name" value="ZnF_UBR1"/>
    <property type="match status" value="1"/>
</dbReference>
<evidence type="ECO:0000313" key="12">
    <source>
        <dbReference type="EMBL" id="QBM90207.1"/>
    </source>
</evidence>
<dbReference type="FunFam" id="2.10.110.30:FF:000002">
    <property type="entry name" value="Putative e3 ubiquitin-protein ligase ubr3"/>
    <property type="match status" value="1"/>
</dbReference>
<dbReference type="PANTHER" id="PTHR21497:SF24">
    <property type="entry name" value="E3 UBIQUITIN-PROTEIN LIGASE UBR1"/>
    <property type="match status" value="1"/>
</dbReference>
<dbReference type="GO" id="GO:0008270">
    <property type="term" value="F:zinc ion binding"/>
    <property type="evidence" value="ECO:0007669"/>
    <property type="project" value="UniProtKB-UniRule"/>
</dbReference>
<evidence type="ECO:0000256" key="8">
    <source>
        <dbReference type="ARBA" id="ARBA00046341"/>
    </source>
</evidence>
<dbReference type="PROSITE" id="PS51157">
    <property type="entry name" value="ZF_UBR"/>
    <property type="match status" value="1"/>
</dbReference>
<feature type="zinc finger region" description="UBR-type" evidence="9">
    <location>
        <begin position="100"/>
        <end position="173"/>
    </location>
</feature>
<organism evidence="12 13">
    <name type="scientific">Metschnikowia aff. pulcherrima</name>
    <dbReference type="NCBI Taxonomy" id="2163413"/>
    <lineage>
        <taxon>Eukaryota</taxon>
        <taxon>Fungi</taxon>
        <taxon>Dikarya</taxon>
        <taxon>Ascomycota</taxon>
        <taxon>Saccharomycotina</taxon>
        <taxon>Pichiomycetes</taxon>
        <taxon>Metschnikowiaceae</taxon>
        <taxon>Metschnikowia</taxon>
    </lineage>
</organism>
<comment type="function">
    <text evidence="10">Ubiquitin ligase protein which is a component of the N-end rule pathway. Recognizes and binds to proteins bearing specific N-terminal residues that are destabilizing according to the N-end rule, leading to their ubiquitination and subsequent degradation.</text>
</comment>
<comment type="similarity">
    <text evidence="8 10">Belongs to the E3 ubiquitin-protein ligase UBR1-like family.</text>
</comment>
<dbReference type="Gene3D" id="2.10.110.30">
    <property type="match status" value="1"/>
</dbReference>
<dbReference type="GO" id="GO:0061630">
    <property type="term" value="F:ubiquitin protein ligase activity"/>
    <property type="evidence" value="ECO:0007669"/>
    <property type="project" value="UniProtKB-UniRule"/>
</dbReference>
<evidence type="ECO:0000256" key="3">
    <source>
        <dbReference type="ARBA" id="ARBA00022679"/>
    </source>
</evidence>
<keyword evidence="5 10" id="KW-0863">Zinc-finger</keyword>
<keyword evidence="4 10" id="KW-0479">Metal-binding</keyword>
<dbReference type="SUPFAM" id="SSF46785">
    <property type="entry name" value="Winged helix' DNA-binding domain"/>
    <property type="match status" value="1"/>
</dbReference>
<evidence type="ECO:0000256" key="9">
    <source>
        <dbReference type="PROSITE-ProRule" id="PRU00508"/>
    </source>
</evidence>
<evidence type="ECO:0000256" key="6">
    <source>
        <dbReference type="ARBA" id="ARBA00022786"/>
    </source>
</evidence>
<comment type="catalytic activity">
    <reaction evidence="1 10">
        <text>S-ubiquitinyl-[E2 ubiquitin-conjugating enzyme]-L-cysteine + [acceptor protein]-L-lysine = [E2 ubiquitin-conjugating enzyme]-L-cysteine + N(6)-ubiquitinyl-[acceptor protein]-L-lysine.</text>
        <dbReference type="EC" id="2.3.2.27"/>
    </reaction>
</comment>
<dbReference type="InterPro" id="IPR044046">
    <property type="entry name" value="E3_ligase_UBR-like_C"/>
</dbReference>
<comment type="pathway">
    <text evidence="2 10">Protein modification; protein ubiquitination.</text>
</comment>
<dbReference type="UniPathway" id="UPA00143"/>
<dbReference type="PANTHER" id="PTHR21497">
    <property type="entry name" value="UBIQUITIN LIGASE E3 ALPHA-RELATED"/>
    <property type="match status" value="1"/>
</dbReference>
<evidence type="ECO:0000256" key="7">
    <source>
        <dbReference type="ARBA" id="ARBA00022833"/>
    </source>
</evidence>
<evidence type="ECO:0000313" key="13">
    <source>
        <dbReference type="Proteomes" id="UP000292447"/>
    </source>
</evidence>
<dbReference type="InterPro" id="IPR055194">
    <property type="entry name" value="UBR1-like_WH"/>
</dbReference>
<evidence type="ECO:0000256" key="2">
    <source>
        <dbReference type="ARBA" id="ARBA00004906"/>
    </source>
</evidence>
<dbReference type="Pfam" id="PF18995">
    <property type="entry name" value="PRT6_C"/>
    <property type="match status" value="1"/>
</dbReference>
<dbReference type="InterPro" id="IPR039164">
    <property type="entry name" value="UBR1-like"/>
</dbReference>
<dbReference type="InterPro" id="IPR003126">
    <property type="entry name" value="Znf_UBR"/>
</dbReference>
<protein>
    <recommendedName>
        <fullName evidence="10">E3 ubiquitin-protein ligase</fullName>
        <ecNumber evidence="10">2.3.2.27</ecNumber>
    </recommendedName>
</protein>